<feature type="non-terminal residue" evidence="1">
    <location>
        <position position="118"/>
    </location>
</feature>
<reference evidence="1 2" key="1">
    <citation type="journal article" date="2018" name="BMC Genomics">
        <title>Comparative genome analyses reveal sequence features reflecting distinct modes of host-adaptation between dicot and monocot powdery mildew.</title>
        <authorList>
            <person name="Wu Y."/>
            <person name="Ma X."/>
            <person name="Pan Z."/>
            <person name="Kale S.D."/>
            <person name="Song Y."/>
            <person name="King H."/>
            <person name="Zhang Q."/>
            <person name="Presley C."/>
            <person name="Deng X."/>
            <person name="Wei C.I."/>
            <person name="Xiao S."/>
        </authorList>
    </citation>
    <scope>NUCLEOTIDE SEQUENCE [LARGE SCALE GENOMIC DNA]</scope>
    <source>
        <strain evidence="1">UCSC1</strain>
    </source>
</reference>
<sequence length="118" mass="13154">MPSRPLGIWADHAPHLLTLGEKASDSLLAEQVAPIWDSDPDTLRLKMEFSPVIPQDLEEFLESCTITQGFSPHTSYSGPNLFFPRDSARLYSKKHEPQIFAKILLAAGLMLSSDDTRT</sequence>
<gene>
    <name evidence="1" type="ORF">GcC1_096033</name>
</gene>
<protein>
    <submittedName>
        <fullName evidence="1">Uncharacterized protein</fullName>
    </submittedName>
</protein>
<proteinExistence type="predicted"/>
<evidence type="ECO:0000313" key="2">
    <source>
        <dbReference type="Proteomes" id="UP000285405"/>
    </source>
</evidence>
<evidence type="ECO:0000313" key="1">
    <source>
        <dbReference type="EMBL" id="RKF71950.1"/>
    </source>
</evidence>
<dbReference type="AlphaFoldDB" id="A0A420IBN0"/>
<organism evidence="1 2">
    <name type="scientific">Golovinomyces cichoracearum</name>
    <dbReference type="NCBI Taxonomy" id="62708"/>
    <lineage>
        <taxon>Eukaryota</taxon>
        <taxon>Fungi</taxon>
        <taxon>Dikarya</taxon>
        <taxon>Ascomycota</taxon>
        <taxon>Pezizomycotina</taxon>
        <taxon>Leotiomycetes</taxon>
        <taxon>Erysiphales</taxon>
        <taxon>Erysiphaceae</taxon>
        <taxon>Golovinomyces</taxon>
    </lineage>
</organism>
<accession>A0A420IBN0</accession>
<name>A0A420IBN0_9PEZI</name>
<dbReference type="Proteomes" id="UP000285405">
    <property type="component" value="Unassembled WGS sequence"/>
</dbReference>
<comment type="caution">
    <text evidence="1">The sequence shown here is derived from an EMBL/GenBank/DDBJ whole genome shotgun (WGS) entry which is preliminary data.</text>
</comment>
<dbReference type="EMBL" id="MCBR01009620">
    <property type="protein sequence ID" value="RKF71950.1"/>
    <property type="molecule type" value="Genomic_DNA"/>
</dbReference>